<dbReference type="Gene3D" id="1.50.10.100">
    <property type="entry name" value="Chondroitin AC/alginate lyase"/>
    <property type="match status" value="1"/>
</dbReference>
<dbReference type="AlphaFoldDB" id="A0A418NRY4"/>
<dbReference type="SUPFAM" id="SSF48230">
    <property type="entry name" value="Chondroitin AC/alginate lyase"/>
    <property type="match status" value="1"/>
</dbReference>
<dbReference type="EMBL" id="QXFL01000004">
    <property type="protein sequence ID" value="RIV85808.1"/>
    <property type="molecule type" value="Genomic_DNA"/>
</dbReference>
<feature type="compositionally biased region" description="Basic and acidic residues" evidence="3">
    <location>
        <begin position="182"/>
        <end position="199"/>
    </location>
</feature>
<feature type="domain" description="Alginate lyase" evidence="4">
    <location>
        <begin position="146"/>
        <end position="426"/>
    </location>
</feature>
<name>A0A418NRY4_9SPHN</name>
<dbReference type="GO" id="GO:0016829">
    <property type="term" value="F:lyase activity"/>
    <property type="evidence" value="ECO:0007669"/>
    <property type="project" value="UniProtKB-KW"/>
</dbReference>
<dbReference type="InterPro" id="IPR008929">
    <property type="entry name" value="Chondroitin_lyas"/>
</dbReference>
<gene>
    <name evidence="5" type="ORF">D2V07_10820</name>
</gene>
<protein>
    <submittedName>
        <fullName evidence="5">Alginate lyase</fullName>
    </submittedName>
</protein>
<keyword evidence="1" id="KW-0732">Signal</keyword>
<feature type="region of interest" description="Disordered" evidence="3">
    <location>
        <begin position="179"/>
        <end position="199"/>
    </location>
</feature>
<keyword evidence="6" id="KW-1185">Reference proteome</keyword>
<evidence type="ECO:0000256" key="2">
    <source>
        <dbReference type="ARBA" id="ARBA00023239"/>
    </source>
</evidence>
<keyword evidence="2 5" id="KW-0456">Lyase</keyword>
<sequence>MPLPPAYWRCGWSGPMPCSMRWRGALPWPLSSITSPATSAGPAQPNGDRQSKEQAMFRVSLFACAGLLLAFPAVAQDAPAQGQVPTFEAEPDQPVCRGASGYAADFDGARTFLWRPRWVEAMLADEAMKARVIREGEAALDNGPYSVTDKPAPVPGASPNAYASIGPYWWPDPSQRDGLPYARRDGEVNPERDGPEFDKSRLRDLSNDMRALALAYRATGDERFAEHAMALARVWFVDDATRMEPHFNFAQGIPGKVNGRGEGIIEASHLSTIVEALGLLRPSPAYNQADENALRQWYGDFAVWMATSEIGEEEMAKTNNHGVFYDFYLAHFALFAGAPDIVGNVGGNFPRYRLGVQMDRQGRFIDELRRTRSWHYSHYVVNGAARLATIAECAGLDLWDARLEDGRGLATAQAFLARYGGDPSAWPFPDRDLAAGRIERMEAIRDELAVLLRAQAAPADLAQLP</sequence>
<organism evidence="5 6">
    <name type="scientific">Aurantiacibacter zhengii</name>
    <dbReference type="NCBI Taxonomy" id="2307003"/>
    <lineage>
        <taxon>Bacteria</taxon>
        <taxon>Pseudomonadati</taxon>
        <taxon>Pseudomonadota</taxon>
        <taxon>Alphaproteobacteria</taxon>
        <taxon>Sphingomonadales</taxon>
        <taxon>Erythrobacteraceae</taxon>
        <taxon>Aurantiacibacter</taxon>
    </lineage>
</organism>
<dbReference type="Proteomes" id="UP000286576">
    <property type="component" value="Unassembled WGS sequence"/>
</dbReference>
<evidence type="ECO:0000259" key="4">
    <source>
        <dbReference type="Pfam" id="PF05426"/>
    </source>
</evidence>
<feature type="region of interest" description="Disordered" evidence="3">
    <location>
        <begin position="33"/>
        <end position="52"/>
    </location>
</feature>
<comment type="caution">
    <text evidence="5">The sequence shown here is derived from an EMBL/GenBank/DDBJ whole genome shotgun (WGS) entry which is preliminary data.</text>
</comment>
<evidence type="ECO:0000313" key="6">
    <source>
        <dbReference type="Proteomes" id="UP000286576"/>
    </source>
</evidence>
<reference evidence="5 6" key="1">
    <citation type="submission" date="2018-08" db="EMBL/GenBank/DDBJ databases">
        <title>Erythrobacter zhengii sp.nov., a bacterium isolated from deep-sea sediment.</title>
        <authorList>
            <person name="Fang C."/>
            <person name="Wu Y.-H."/>
            <person name="Sun C."/>
            <person name="Wang H."/>
            <person name="Cheng H."/>
            <person name="Meng F.-X."/>
            <person name="Wang C.-S."/>
            <person name="Xu X.-W."/>
        </authorList>
    </citation>
    <scope>NUCLEOTIDE SEQUENCE [LARGE SCALE GENOMIC DNA]</scope>
    <source>
        <strain evidence="5 6">V18</strain>
    </source>
</reference>
<evidence type="ECO:0000256" key="3">
    <source>
        <dbReference type="SAM" id="MobiDB-lite"/>
    </source>
</evidence>
<accession>A0A418NRY4</accession>
<proteinExistence type="predicted"/>
<dbReference type="InterPro" id="IPR008397">
    <property type="entry name" value="Alginate_lyase_dom"/>
</dbReference>
<evidence type="ECO:0000313" key="5">
    <source>
        <dbReference type="EMBL" id="RIV85808.1"/>
    </source>
</evidence>
<dbReference type="Pfam" id="PF05426">
    <property type="entry name" value="Alginate_lyase"/>
    <property type="match status" value="1"/>
</dbReference>
<dbReference type="GO" id="GO:0042597">
    <property type="term" value="C:periplasmic space"/>
    <property type="evidence" value="ECO:0007669"/>
    <property type="project" value="InterPro"/>
</dbReference>
<evidence type="ECO:0000256" key="1">
    <source>
        <dbReference type="ARBA" id="ARBA00022729"/>
    </source>
</evidence>